<evidence type="ECO:0000259" key="2">
    <source>
        <dbReference type="Pfam" id="PF08338"/>
    </source>
</evidence>
<sequence length="352" mass="38511">MLGRRLILRGSEAVTIWLGLRLHQYSMTREQILEYPVDVQLTGKRIVIAGGSGFLGLSMAEAFAGEGAEVSILSRTKPKASGRWSHLLWDGRTLGDWTAALNGVDAVVNLAGRTVNCIKTPNHKDEILRSRVESTRLLGKAMRAVELPPPVWVQMSTAHIYGDPPSAFCTEESAEGIGLAPTVARAWEAAFAESKLPQQRGVVLRPSFVVGRDRGAGGGALGTLSLITKLGLGGKVASGTQGRSWIHEDDINTIFIRAIVDESMSGAYIVSSPIPESQANFMRTLRKVLGVPIGLPAFQWMVRIGAPLFLRTDPELVLYGRYVIPKRLMDDGFEFRYPELEPALRNLHDRKS</sequence>
<dbReference type="InterPro" id="IPR036291">
    <property type="entry name" value="NAD(P)-bd_dom_sf"/>
</dbReference>
<evidence type="ECO:0000313" key="4">
    <source>
        <dbReference type="Proteomes" id="UP000319908"/>
    </source>
</evidence>
<proteinExistence type="predicted"/>
<keyword evidence="4" id="KW-1185">Reference proteome</keyword>
<dbReference type="InterPro" id="IPR001509">
    <property type="entry name" value="Epimerase_deHydtase"/>
</dbReference>
<evidence type="ECO:0000313" key="3">
    <source>
        <dbReference type="EMBL" id="TWU18282.1"/>
    </source>
</evidence>
<dbReference type="EMBL" id="SJPU01000001">
    <property type="protein sequence ID" value="TWU18282.1"/>
    <property type="molecule type" value="Genomic_DNA"/>
</dbReference>
<organism evidence="3 4">
    <name type="scientific">Allorhodopirellula heiligendammensis</name>
    <dbReference type="NCBI Taxonomy" id="2714739"/>
    <lineage>
        <taxon>Bacteria</taxon>
        <taxon>Pseudomonadati</taxon>
        <taxon>Planctomycetota</taxon>
        <taxon>Planctomycetia</taxon>
        <taxon>Pirellulales</taxon>
        <taxon>Pirellulaceae</taxon>
        <taxon>Allorhodopirellula</taxon>
    </lineage>
</organism>
<gene>
    <name evidence="3" type="ORF">Poly21_04430</name>
</gene>
<dbReference type="InterPro" id="IPR013549">
    <property type="entry name" value="DUF1731"/>
</dbReference>
<accession>A0A5C6C287</accession>
<dbReference type="PANTHER" id="PTHR11092:SF0">
    <property type="entry name" value="EPIMERASE FAMILY PROTEIN SDR39U1"/>
    <property type="match status" value="1"/>
</dbReference>
<dbReference type="PANTHER" id="PTHR11092">
    <property type="entry name" value="SUGAR NUCLEOTIDE EPIMERASE RELATED"/>
    <property type="match status" value="1"/>
</dbReference>
<dbReference type="SUPFAM" id="SSF51735">
    <property type="entry name" value="NAD(P)-binding Rossmann-fold domains"/>
    <property type="match status" value="1"/>
</dbReference>
<feature type="domain" description="NAD-dependent epimerase/dehydratase" evidence="1">
    <location>
        <begin position="46"/>
        <end position="261"/>
    </location>
</feature>
<dbReference type="Gene3D" id="3.40.50.720">
    <property type="entry name" value="NAD(P)-binding Rossmann-like Domain"/>
    <property type="match status" value="1"/>
</dbReference>
<name>A0A5C6C287_9BACT</name>
<dbReference type="Pfam" id="PF01370">
    <property type="entry name" value="Epimerase"/>
    <property type="match status" value="1"/>
</dbReference>
<dbReference type="AlphaFoldDB" id="A0A5C6C287"/>
<dbReference type="Pfam" id="PF08338">
    <property type="entry name" value="DUF1731"/>
    <property type="match status" value="1"/>
</dbReference>
<feature type="domain" description="DUF1731" evidence="2">
    <location>
        <begin position="300"/>
        <end position="347"/>
    </location>
</feature>
<dbReference type="Proteomes" id="UP000319908">
    <property type="component" value="Unassembled WGS sequence"/>
</dbReference>
<evidence type="ECO:0000259" key="1">
    <source>
        <dbReference type="Pfam" id="PF01370"/>
    </source>
</evidence>
<reference evidence="3 4" key="1">
    <citation type="journal article" date="2020" name="Antonie Van Leeuwenhoek">
        <title>Rhodopirellula heiligendammensis sp. nov., Rhodopirellula pilleata sp. nov., and Rhodopirellula solitaria sp. nov. isolated from natural or artificial marine surfaces in Northern Germany and California, USA, and emended description of the genus Rhodopirellula.</title>
        <authorList>
            <person name="Kallscheuer N."/>
            <person name="Wiegand S."/>
            <person name="Jogler M."/>
            <person name="Boedeker C."/>
            <person name="Peeters S.H."/>
            <person name="Rast P."/>
            <person name="Heuer A."/>
            <person name="Jetten M.S.M."/>
            <person name="Rohde M."/>
            <person name="Jogler C."/>
        </authorList>
    </citation>
    <scope>NUCLEOTIDE SEQUENCE [LARGE SCALE GENOMIC DNA]</scope>
    <source>
        <strain evidence="3 4">Poly21</strain>
    </source>
</reference>
<comment type="caution">
    <text evidence="3">The sequence shown here is derived from an EMBL/GenBank/DDBJ whole genome shotgun (WGS) entry which is preliminary data.</text>
</comment>
<protein>
    <submittedName>
        <fullName evidence="3">Epimerase family protein</fullName>
    </submittedName>
</protein>